<feature type="region of interest" description="Disordered" evidence="13">
    <location>
        <begin position="216"/>
        <end position="343"/>
    </location>
</feature>
<organism evidence="15 16">
    <name type="scientific">Penicillium argentinense</name>
    <dbReference type="NCBI Taxonomy" id="1131581"/>
    <lineage>
        <taxon>Eukaryota</taxon>
        <taxon>Fungi</taxon>
        <taxon>Dikarya</taxon>
        <taxon>Ascomycota</taxon>
        <taxon>Pezizomycotina</taxon>
        <taxon>Eurotiomycetes</taxon>
        <taxon>Eurotiomycetidae</taxon>
        <taxon>Eurotiales</taxon>
        <taxon>Aspergillaceae</taxon>
        <taxon>Penicillium</taxon>
    </lineage>
</organism>
<gene>
    <name evidence="15" type="ORF">N7532_003261</name>
</gene>
<dbReference type="GO" id="GO:0006364">
    <property type="term" value="P:rRNA processing"/>
    <property type="evidence" value="ECO:0007669"/>
    <property type="project" value="InterPro"/>
</dbReference>
<evidence type="ECO:0000259" key="14">
    <source>
        <dbReference type="SMART" id="SM00479"/>
    </source>
</evidence>
<evidence type="ECO:0000256" key="6">
    <source>
        <dbReference type="ARBA" id="ARBA00018339"/>
    </source>
</evidence>
<dbReference type="AlphaFoldDB" id="A0A9W9FM61"/>
<keyword evidence="11" id="KW-0539">Nucleus</keyword>
<feature type="region of interest" description="Disordered" evidence="13">
    <location>
        <begin position="744"/>
        <end position="774"/>
    </location>
</feature>
<evidence type="ECO:0000256" key="8">
    <source>
        <dbReference type="ARBA" id="ARBA00022722"/>
    </source>
</evidence>
<sequence>MSTKVDALSNSNSLPEGLRLLKDEEIKGGVIAEKPSGELFTFDKTGAEDVRKAIAKKHKQLKADEIIAQRSAIPAIDSRKRSNANVTDGVIEPKTKKPKKDWVSNKEMLRLKQVARDANISKKGNSELYDPWADDANETAVIEDPQFNFLPKPKPKVAPETLKHAPISLAANGKTIPSVRTPHAGTSYNPVFEEWDQLLQTHGQEAVEAEKKRLEEVKKEEERQRLIAEAEDDDGEIKSDDESAWEGFESEYEKPEWLNKKRPERKTKSQRNKIKRRKEAERQAKWEAQQAKKNSQMGRVEELTELAKQRELYGAQESDADDDEEGDETKLRRKPFGGKNAAPEKPLELVLPDELQDSLRLLKPEGNLLDDRFRTLIVQGKLESRKPVTQARKAKRKVTEKWMAKDFKTGYETFSIQSAIVALGSTFSADKKKVSAILILPSTLVLRIVLVPQGHLHPVMDKKGLSSNWKKLQATLKTGSDSTSTSASKPTSKRKAADRDSGHEKVKKTKTTQKDQSKSRNTKPAPRRKGMADGLADGTEADPASNTLRLKSSAGVSAQTTTETAKAKENEGLSKSAEVGKYIAMDCEMVGVGPNPDNDSVLARVSIVNFNGEQVYDSYVRPKEMVTDWRTHVSGIAPKHMVEARSLEDVQKEVSKIMDGRILVGHAVSNDLDALMIGHPKRDIRDTSKHPEYRKIAGGWSPRLKVLAEYFLGLKIQDGAHSSVEDARATMALYRRDKDGFEREHAKKWPVRNIVENKDKGNGSKNKKKKNKKR</sequence>
<protein>
    <recommendedName>
        <fullName evidence="5">RNA exonuclease 4</fullName>
    </recommendedName>
    <alternativeName>
        <fullName evidence="6">Ribosome biogenesis protein NOP53</fullName>
    </alternativeName>
</protein>
<evidence type="ECO:0000256" key="1">
    <source>
        <dbReference type="ARBA" id="ARBA00004604"/>
    </source>
</evidence>
<dbReference type="CDD" id="cd06144">
    <property type="entry name" value="REX4_like"/>
    <property type="match status" value="1"/>
</dbReference>
<keyword evidence="7" id="KW-0690">Ribosome biogenesis</keyword>
<keyword evidence="16" id="KW-1185">Reference proteome</keyword>
<feature type="compositionally biased region" description="Acidic residues" evidence="13">
    <location>
        <begin position="318"/>
        <end position="327"/>
    </location>
</feature>
<feature type="region of interest" description="Disordered" evidence="13">
    <location>
        <begin position="475"/>
        <end position="573"/>
    </location>
</feature>
<evidence type="ECO:0000313" key="16">
    <source>
        <dbReference type="Proteomes" id="UP001149074"/>
    </source>
</evidence>
<comment type="function">
    <text evidence="12">Exoribonuclease involved in ribosome biosynthesis. Involved in the processing of ITS1, the internal transcribed spacer localized between the 18S and 5.8S rRNAs.</text>
</comment>
<feature type="compositionally biased region" description="Basic and acidic residues" evidence="13">
    <location>
        <begin position="299"/>
        <end position="311"/>
    </location>
</feature>
<comment type="subcellular location">
    <subcellularLocation>
        <location evidence="1">Nucleus</location>
        <location evidence="1">Nucleolus</location>
    </subcellularLocation>
    <subcellularLocation>
        <location evidence="2">Nucleus</location>
        <location evidence="2">Nucleoplasm</location>
    </subcellularLocation>
</comment>
<feature type="compositionally biased region" description="Basic residues" evidence="13">
    <location>
        <begin position="765"/>
        <end position="774"/>
    </location>
</feature>
<evidence type="ECO:0000256" key="4">
    <source>
        <dbReference type="ARBA" id="ARBA00010489"/>
    </source>
</evidence>
<feature type="domain" description="Exonuclease" evidence="14">
    <location>
        <begin position="581"/>
        <end position="743"/>
    </location>
</feature>
<dbReference type="InterPro" id="IPR036397">
    <property type="entry name" value="RNaseH_sf"/>
</dbReference>
<dbReference type="GeneID" id="81354734"/>
<evidence type="ECO:0000256" key="10">
    <source>
        <dbReference type="ARBA" id="ARBA00022839"/>
    </source>
</evidence>
<dbReference type="Gene3D" id="3.30.420.10">
    <property type="entry name" value="Ribonuclease H-like superfamily/Ribonuclease H"/>
    <property type="match status" value="1"/>
</dbReference>
<evidence type="ECO:0000256" key="3">
    <source>
        <dbReference type="ARBA" id="ARBA00008838"/>
    </source>
</evidence>
<dbReference type="GO" id="GO:0005654">
    <property type="term" value="C:nucleoplasm"/>
    <property type="evidence" value="ECO:0007669"/>
    <property type="project" value="UniProtKB-SubCell"/>
</dbReference>
<comment type="similarity">
    <text evidence="4">Belongs to the REXO4 family.</text>
</comment>
<feature type="compositionally biased region" description="Polar residues" evidence="13">
    <location>
        <begin position="544"/>
        <end position="559"/>
    </location>
</feature>
<dbReference type="GO" id="GO:0008408">
    <property type="term" value="F:3'-5' exonuclease activity"/>
    <property type="evidence" value="ECO:0007669"/>
    <property type="project" value="InterPro"/>
</dbReference>
<evidence type="ECO:0000256" key="9">
    <source>
        <dbReference type="ARBA" id="ARBA00022801"/>
    </source>
</evidence>
<evidence type="ECO:0000256" key="13">
    <source>
        <dbReference type="SAM" id="MobiDB-lite"/>
    </source>
</evidence>
<comment type="caution">
    <text evidence="15">The sequence shown here is derived from an EMBL/GenBank/DDBJ whole genome shotgun (WGS) entry which is preliminary data.</text>
</comment>
<keyword evidence="9" id="KW-0378">Hydrolase</keyword>
<dbReference type="InterPro" id="IPR012337">
    <property type="entry name" value="RNaseH-like_sf"/>
</dbReference>
<proteinExistence type="inferred from homology"/>
<dbReference type="RefSeq" id="XP_056476112.1">
    <property type="nucleotide sequence ID" value="XM_056615755.1"/>
</dbReference>
<feature type="compositionally biased region" description="Low complexity" evidence="13">
    <location>
        <begin position="477"/>
        <end position="490"/>
    </location>
</feature>
<dbReference type="PANTHER" id="PTHR14211:SF7">
    <property type="entry name" value="RIBOSOME BIOGENESIS PROTEIN NOP53"/>
    <property type="match status" value="1"/>
</dbReference>
<dbReference type="Pfam" id="PF07767">
    <property type="entry name" value="Nop53"/>
    <property type="match status" value="1"/>
</dbReference>
<dbReference type="InterPro" id="IPR037431">
    <property type="entry name" value="REX4_DEDDh_dom"/>
</dbReference>
<feature type="compositionally biased region" description="Basic and acidic residues" evidence="13">
    <location>
        <begin position="251"/>
        <end position="261"/>
    </location>
</feature>
<evidence type="ECO:0000313" key="15">
    <source>
        <dbReference type="EMBL" id="KAJ5102732.1"/>
    </source>
</evidence>
<dbReference type="Pfam" id="PF00929">
    <property type="entry name" value="RNase_T"/>
    <property type="match status" value="1"/>
</dbReference>
<feature type="compositionally biased region" description="Basic and acidic residues" evidence="13">
    <location>
        <begin position="216"/>
        <end position="228"/>
    </location>
</feature>
<dbReference type="Proteomes" id="UP001149074">
    <property type="component" value="Unassembled WGS sequence"/>
</dbReference>
<dbReference type="GO" id="GO:0008097">
    <property type="term" value="F:5S rRNA binding"/>
    <property type="evidence" value="ECO:0007669"/>
    <property type="project" value="TreeGrafter"/>
</dbReference>
<evidence type="ECO:0000256" key="5">
    <source>
        <dbReference type="ARBA" id="ARBA00016937"/>
    </source>
</evidence>
<accession>A0A9W9FM61</accession>
<dbReference type="SMART" id="SM00479">
    <property type="entry name" value="EXOIII"/>
    <property type="match status" value="1"/>
</dbReference>
<dbReference type="GO" id="GO:0005730">
    <property type="term" value="C:nucleolus"/>
    <property type="evidence" value="ECO:0007669"/>
    <property type="project" value="UniProtKB-SubCell"/>
</dbReference>
<dbReference type="FunFam" id="3.30.420.10:FF:000007">
    <property type="entry name" value="Interferon-stimulated exonuclease gene 20"/>
    <property type="match status" value="1"/>
</dbReference>
<evidence type="ECO:0000256" key="2">
    <source>
        <dbReference type="ARBA" id="ARBA00004642"/>
    </source>
</evidence>
<dbReference type="OrthoDB" id="5072at2759"/>
<dbReference type="GO" id="GO:0000027">
    <property type="term" value="P:ribosomal large subunit assembly"/>
    <property type="evidence" value="ECO:0007669"/>
    <property type="project" value="TreeGrafter"/>
</dbReference>
<reference evidence="15" key="2">
    <citation type="journal article" date="2023" name="IMA Fungus">
        <title>Comparative genomic study of the Penicillium genus elucidates a diverse pangenome and 15 lateral gene transfer events.</title>
        <authorList>
            <person name="Petersen C."/>
            <person name="Sorensen T."/>
            <person name="Nielsen M.R."/>
            <person name="Sondergaard T.E."/>
            <person name="Sorensen J.L."/>
            <person name="Fitzpatrick D.A."/>
            <person name="Frisvad J.C."/>
            <person name="Nielsen K.L."/>
        </authorList>
    </citation>
    <scope>NUCLEOTIDE SEQUENCE</scope>
    <source>
        <strain evidence="15">IBT 30761</strain>
    </source>
</reference>
<keyword evidence="8" id="KW-0540">Nuclease</keyword>
<keyword evidence="10" id="KW-0269">Exonuclease</keyword>
<dbReference type="EMBL" id="JAPQKI010000004">
    <property type="protein sequence ID" value="KAJ5102732.1"/>
    <property type="molecule type" value="Genomic_DNA"/>
</dbReference>
<feature type="compositionally biased region" description="Basic residues" evidence="13">
    <location>
        <begin position="262"/>
        <end position="277"/>
    </location>
</feature>
<dbReference type="InterPro" id="IPR013520">
    <property type="entry name" value="Ribonucl_H"/>
</dbReference>
<dbReference type="PANTHER" id="PTHR14211">
    <property type="entry name" value="GLIOMA SUPPRESSOR CANDIDATE REGION GENE 2"/>
    <property type="match status" value="1"/>
</dbReference>
<evidence type="ECO:0000256" key="11">
    <source>
        <dbReference type="ARBA" id="ARBA00023242"/>
    </source>
</evidence>
<dbReference type="InterPro" id="IPR011687">
    <property type="entry name" value="Nop53/GLTSCR2"/>
</dbReference>
<feature type="compositionally biased region" description="Basic and acidic residues" evidence="13">
    <location>
        <begin position="495"/>
        <end position="504"/>
    </location>
</feature>
<reference evidence="15" key="1">
    <citation type="submission" date="2022-11" db="EMBL/GenBank/DDBJ databases">
        <authorList>
            <person name="Petersen C."/>
        </authorList>
    </citation>
    <scope>NUCLEOTIDE SEQUENCE</scope>
    <source>
        <strain evidence="15">IBT 30761</strain>
    </source>
</reference>
<dbReference type="SUPFAM" id="SSF53098">
    <property type="entry name" value="Ribonuclease H-like"/>
    <property type="match status" value="1"/>
</dbReference>
<evidence type="ECO:0000256" key="7">
    <source>
        <dbReference type="ARBA" id="ARBA00022517"/>
    </source>
</evidence>
<name>A0A9W9FM61_9EURO</name>
<evidence type="ECO:0000256" key="12">
    <source>
        <dbReference type="ARBA" id="ARBA00025599"/>
    </source>
</evidence>
<comment type="similarity">
    <text evidence="3">Belongs to the NOP53 family.</text>
</comment>